<sequence>MYEITQFIVSDNKNVDSGLIIGGNKAYVSKWPINPKGKELLHLFSIDCEKVTPQIADGILPKTGYLSIFSTYDSNDYFLDEITYFGDENELGLIKSGFTFVSYSLTGSLSKTNEDFIPETKIDLLNTKINSEDYPMISFFSKDIPNGLTGVDEILKNYHFVCQVYSADFPLPFKDVLGLSDAIGYLFIKNEGNNIEGLFFVQTA</sequence>
<organism evidence="1 2">
    <name type="scientific">Proteus mirabilis</name>
    <dbReference type="NCBI Taxonomy" id="584"/>
    <lineage>
        <taxon>Bacteria</taxon>
        <taxon>Pseudomonadati</taxon>
        <taxon>Pseudomonadota</taxon>
        <taxon>Gammaproteobacteria</taxon>
        <taxon>Enterobacterales</taxon>
        <taxon>Morganellaceae</taxon>
        <taxon>Proteus</taxon>
    </lineage>
</organism>
<dbReference type="Proteomes" id="UP000254191">
    <property type="component" value="Unassembled WGS sequence"/>
</dbReference>
<proteinExistence type="predicted"/>
<dbReference type="KEGG" id="pvl:AOB99_06250"/>
<dbReference type="EMBL" id="UGTS01000004">
    <property type="protein sequence ID" value="SUC19049.1"/>
    <property type="molecule type" value="Genomic_DNA"/>
</dbReference>
<protein>
    <submittedName>
        <fullName evidence="1">Uncharacterized protein</fullName>
    </submittedName>
</protein>
<dbReference type="Gene3D" id="2.30.320.10">
    <property type="entry name" value="YwqG-like"/>
    <property type="match status" value="1"/>
</dbReference>
<reference evidence="1 2" key="1">
    <citation type="submission" date="2018-06" db="EMBL/GenBank/DDBJ databases">
        <authorList>
            <consortium name="Pathogen Informatics"/>
            <person name="Doyle S."/>
        </authorList>
    </citation>
    <scope>NUCLEOTIDE SEQUENCE [LARGE SCALE GENOMIC DNA]</scope>
    <source>
        <strain evidence="1 2">NCTC11938</strain>
    </source>
</reference>
<accession>A0A379FGF0</accession>
<evidence type="ECO:0000313" key="1">
    <source>
        <dbReference type="EMBL" id="SUC19049.1"/>
    </source>
</evidence>
<evidence type="ECO:0000313" key="2">
    <source>
        <dbReference type="Proteomes" id="UP000254191"/>
    </source>
</evidence>
<gene>
    <name evidence="1" type="ORF">NCTC11938_01039</name>
</gene>
<dbReference type="AlphaFoldDB" id="A0A379FGF0"/>
<name>A0A379FGF0_PROMI</name>
<dbReference type="RefSeq" id="WP_004244657.1">
    <property type="nucleotide sequence ID" value="NZ_CAXOIC010000009.1"/>
</dbReference>